<accession>A0A8J4BDU8</accession>
<evidence type="ECO:0000313" key="3">
    <source>
        <dbReference type="Proteomes" id="UP000747399"/>
    </source>
</evidence>
<reference evidence="2" key="1">
    <citation type="journal article" date="2021" name="Proc. Natl. Acad. Sci. U.S.A.">
        <title>Three genomes in the algal genus Volvox reveal the fate of a haploid sex-determining region after a transition to homothallism.</title>
        <authorList>
            <person name="Yamamoto K."/>
            <person name="Hamaji T."/>
            <person name="Kawai-Toyooka H."/>
            <person name="Matsuzaki R."/>
            <person name="Takahashi F."/>
            <person name="Nishimura Y."/>
            <person name="Kawachi M."/>
            <person name="Noguchi H."/>
            <person name="Minakuchi Y."/>
            <person name="Umen J.G."/>
            <person name="Toyoda A."/>
            <person name="Nozaki H."/>
        </authorList>
    </citation>
    <scope>NUCLEOTIDE SEQUENCE</scope>
    <source>
        <strain evidence="2">NIES-3780</strain>
    </source>
</reference>
<keyword evidence="3" id="KW-1185">Reference proteome</keyword>
<name>A0A8J4BDU8_9CHLO</name>
<dbReference type="EMBL" id="BNCO01000034">
    <property type="protein sequence ID" value="GIL59247.1"/>
    <property type="molecule type" value="Genomic_DNA"/>
</dbReference>
<evidence type="ECO:0000256" key="1">
    <source>
        <dbReference type="SAM" id="MobiDB-lite"/>
    </source>
</evidence>
<organism evidence="2 3">
    <name type="scientific">Volvox africanus</name>
    <dbReference type="NCBI Taxonomy" id="51714"/>
    <lineage>
        <taxon>Eukaryota</taxon>
        <taxon>Viridiplantae</taxon>
        <taxon>Chlorophyta</taxon>
        <taxon>core chlorophytes</taxon>
        <taxon>Chlorophyceae</taxon>
        <taxon>CS clade</taxon>
        <taxon>Chlamydomonadales</taxon>
        <taxon>Volvocaceae</taxon>
        <taxon>Volvox</taxon>
    </lineage>
</organism>
<feature type="non-terminal residue" evidence="2">
    <location>
        <position position="1"/>
    </location>
</feature>
<protein>
    <submittedName>
        <fullName evidence="2">Uncharacterized protein</fullName>
    </submittedName>
</protein>
<comment type="caution">
    <text evidence="2">The sequence shown here is derived from an EMBL/GenBank/DDBJ whole genome shotgun (WGS) entry which is preliminary data.</text>
</comment>
<proteinExistence type="predicted"/>
<dbReference type="AlphaFoldDB" id="A0A8J4BDU8"/>
<feature type="region of interest" description="Disordered" evidence="1">
    <location>
        <begin position="282"/>
        <end position="304"/>
    </location>
</feature>
<dbReference type="Proteomes" id="UP000747399">
    <property type="component" value="Unassembled WGS sequence"/>
</dbReference>
<sequence>MRPELGARNVSSDGILQEVQIDVQHRPRIDRGYLPTGFPGLVFHPRLPYFSASSPCEYSITSSPVADNSGVPPLSATQTGNSEVVLPTPPGTLLTVDRKRRNVGQHNLASLGTLRVKTLAQALKTPPSELTMRASGLQQAATGNRSEATDTRSPTIPTNAHPKAISAEVDMGRNDSCPPGLHLLTAPSDRAHGGSSNDSPNNNAHAVIITHSDVAPRPAKYPRLTGPMLVAPNPWATGSLPPLLIPPLAPGVSPARPLPPITTGVPTINFQSNPPMWVSAARDPSGKYPQQLVDPSSTPAPAPVLLNIGPLSVGGSGGDGAGGNINGD</sequence>
<gene>
    <name evidence="2" type="ORF">Vafri_13879</name>
</gene>
<feature type="region of interest" description="Disordered" evidence="1">
    <location>
        <begin position="137"/>
        <end position="160"/>
    </location>
</feature>
<feature type="compositionally biased region" description="Polar residues" evidence="1">
    <location>
        <begin position="137"/>
        <end position="158"/>
    </location>
</feature>
<evidence type="ECO:0000313" key="2">
    <source>
        <dbReference type="EMBL" id="GIL59247.1"/>
    </source>
</evidence>